<dbReference type="InterPro" id="IPR020845">
    <property type="entry name" value="AMP-binding_CS"/>
</dbReference>
<dbReference type="InterPro" id="IPR000873">
    <property type="entry name" value="AMP-dep_synth/lig_dom"/>
</dbReference>
<feature type="region of interest" description="Disordered" evidence="2">
    <location>
        <begin position="30"/>
        <end position="51"/>
    </location>
</feature>
<accession>A0A7S2J6X0</accession>
<dbReference type="EC" id="6.2.1.1" evidence="1"/>
<feature type="domain" description="AMP-dependent synthetase/ligase" evidence="3">
    <location>
        <begin position="198"/>
        <end position="292"/>
    </location>
</feature>
<dbReference type="GO" id="GO:0006085">
    <property type="term" value="P:acetyl-CoA biosynthetic process"/>
    <property type="evidence" value="ECO:0007669"/>
    <property type="project" value="TreeGrafter"/>
</dbReference>
<dbReference type="Gene3D" id="3.30.300.30">
    <property type="match status" value="1"/>
</dbReference>
<dbReference type="EMBL" id="HBGW01024088">
    <property type="protein sequence ID" value="CAD9539494.1"/>
    <property type="molecule type" value="Transcribed_RNA"/>
</dbReference>
<evidence type="ECO:0000256" key="2">
    <source>
        <dbReference type="SAM" id="MobiDB-lite"/>
    </source>
</evidence>
<proteinExistence type="predicted"/>
<dbReference type="PANTHER" id="PTHR24095">
    <property type="entry name" value="ACETYL-COENZYME A SYNTHETASE"/>
    <property type="match status" value="1"/>
</dbReference>
<feature type="compositionally biased region" description="Low complexity" evidence="2">
    <location>
        <begin position="36"/>
        <end position="45"/>
    </location>
</feature>
<dbReference type="Pfam" id="PF00501">
    <property type="entry name" value="AMP-binding"/>
    <property type="match status" value="2"/>
</dbReference>
<dbReference type="GO" id="GO:0003987">
    <property type="term" value="F:acetate-CoA ligase activity"/>
    <property type="evidence" value="ECO:0007669"/>
    <property type="project" value="UniProtKB-EC"/>
</dbReference>
<name>A0A7S2J6X0_9DINO</name>
<dbReference type="InterPro" id="IPR042099">
    <property type="entry name" value="ANL_N_sf"/>
</dbReference>
<evidence type="ECO:0000259" key="3">
    <source>
        <dbReference type="Pfam" id="PF00501"/>
    </source>
</evidence>
<dbReference type="AlphaFoldDB" id="A0A7S2J6X0"/>
<dbReference type="PANTHER" id="PTHR24095:SF14">
    <property type="entry name" value="ACETYL-COENZYME A SYNTHETASE 1"/>
    <property type="match status" value="1"/>
</dbReference>
<feature type="domain" description="AMP-dependent synthetase/ligase" evidence="3">
    <location>
        <begin position="389"/>
        <end position="596"/>
    </location>
</feature>
<gene>
    <name evidence="4" type="ORF">BRAN1462_LOCUS15297</name>
</gene>
<dbReference type="InterPro" id="IPR045851">
    <property type="entry name" value="AMP-bd_C_sf"/>
</dbReference>
<evidence type="ECO:0000256" key="1">
    <source>
        <dbReference type="ARBA" id="ARBA00013275"/>
    </source>
</evidence>
<evidence type="ECO:0000313" key="4">
    <source>
        <dbReference type="EMBL" id="CAD9539494.1"/>
    </source>
</evidence>
<dbReference type="PROSITE" id="PS00455">
    <property type="entry name" value="AMP_BINDING"/>
    <property type="match status" value="1"/>
</dbReference>
<dbReference type="Gene3D" id="3.40.50.12780">
    <property type="entry name" value="N-terminal domain of ligase-like"/>
    <property type="match status" value="2"/>
</dbReference>
<organism evidence="4">
    <name type="scientific">Zooxanthella nutricula</name>
    <dbReference type="NCBI Taxonomy" id="1333877"/>
    <lineage>
        <taxon>Eukaryota</taxon>
        <taxon>Sar</taxon>
        <taxon>Alveolata</taxon>
        <taxon>Dinophyceae</taxon>
        <taxon>Peridiniales</taxon>
        <taxon>Peridiniales incertae sedis</taxon>
        <taxon>Zooxanthella</taxon>
    </lineage>
</organism>
<reference evidence="4" key="1">
    <citation type="submission" date="2021-01" db="EMBL/GenBank/DDBJ databases">
        <authorList>
            <person name="Corre E."/>
            <person name="Pelletier E."/>
            <person name="Niang G."/>
            <person name="Scheremetjew M."/>
            <person name="Finn R."/>
            <person name="Kale V."/>
            <person name="Holt S."/>
            <person name="Cochrane G."/>
            <person name="Meng A."/>
            <person name="Brown T."/>
            <person name="Cohen L."/>
        </authorList>
    </citation>
    <scope>NUCLEOTIDE SEQUENCE</scope>
    <source>
        <strain evidence="4">RCC3387</strain>
    </source>
</reference>
<protein>
    <recommendedName>
        <fullName evidence="1">acetate--CoA ligase</fullName>
        <ecNumber evidence="1">6.2.1.1</ecNumber>
    </recommendedName>
</protein>
<sequence>MFFDDDEFEEIDAVLEKQELEVAPCEKTNGIRKETSSSTSTISASCGDPQEATKAVDGVNGVNGDRCHDLKGANGVDCITSVNGAHGRSGADATSEQYFDRAARKNMHWYCEDTKTWLRQSDAGDWRGWQVENAASATRPGAEWTPWHRLLDDDAPPFYMWYEGARTNAAFSEVDVHVLDGRGDEVAYVEEPDTAMEGAVQAPRELTRSQLLFQSMVAAQVMAHDYGLIAGDRVLMFLPPSVEQIIWVEACKRLGIIYCCCNPRLPAEQIADRVVLLKPKLLITIEHPEWSCIAHKALNNYMPCADAIQRAASLGLAVEAELAGRWRDRVTVSCLEPPFAEGGSSAAPDGPLLSGTSVLILGYLAAPISAVQRKMMNARPVPVLAETRVLGEDWARDELSDEAAGRLQGPADVAAMYKRYPPPVPLEANFPMFVIFTSGTTGKPKGVCHTHAYIAGLVETMKVSFQAKQGVDRMMTVATLGWITGQSYQISAVLASGVTSVLMQGHPTSPSPARFAHVINKHNVTIFKAGSAFLRGVMTTDAAMKQVEETDTTCLKVATFCAEPVSGAVQEWAQGALCANYINSYWATEHGGIVWSREFGNSEQVLKADAHCWPMRWLDADVYAFEDQNLSDAGGAWKAQRAGDGVRADVVCTSPFPYMLRYVWGDVENFGAPGWRGDRRTMTTKYWRRVQTMERATHWVYTQGDFAVRHQDGSYTFHGRSDEVLNVNGILFGTEHLEGGILRDKQLGKSPIGHCVVTGIPHAISGEVPLAWITPADPGDPPTETRDFGRLFRLVQDTVGSVNLMIIVVKELPQTFSGKFMRRVLMAISRGEALPDLSMVSNPDCIPHLIDSFSKWNLNR</sequence>
<dbReference type="GO" id="GO:0005829">
    <property type="term" value="C:cytosol"/>
    <property type="evidence" value="ECO:0007669"/>
    <property type="project" value="TreeGrafter"/>
</dbReference>
<dbReference type="SUPFAM" id="SSF56801">
    <property type="entry name" value="Acetyl-CoA synthetase-like"/>
    <property type="match status" value="1"/>
</dbReference>